<evidence type="ECO:0000313" key="3">
    <source>
        <dbReference type="Proteomes" id="UP000254834"/>
    </source>
</evidence>
<feature type="transmembrane region" description="Helical" evidence="1">
    <location>
        <begin position="7"/>
        <end position="29"/>
    </location>
</feature>
<keyword evidence="1" id="KW-0812">Transmembrane</keyword>
<dbReference type="EMBL" id="CP025544">
    <property type="protein sequence ID" value="AXK60616.1"/>
    <property type="molecule type" value="Genomic_DNA"/>
</dbReference>
<keyword evidence="1" id="KW-1133">Transmembrane helix</keyword>
<dbReference type="RefSeq" id="WP_115585631.1">
    <property type="nucleotide sequence ID" value="NZ_CP025544.1"/>
</dbReference>
<dbReference type="Gene3D" id="2.40.50.140">
    <property type="entry name" value="Nucleic acid-binding proteins"/>
    <property type="match status" value="1"/>
</dbReference>
<name>A0A345ZBE9_9BACT</name>
<evidence type="ECO:0000256" key="1">
    <source>
        <dbReference type="SAM" id="Phobius"/>
    </source>
</evidence>
<gene>
    <name evidence="2" type="ORF">C0J27_02565</name>
</gene>
<proteinExistence type="predicted"/>
<dbReference type="AlphaFoldDB" id="A0A345ZBE9"/>
<sequence length="148" mass="17229">MIDTHQLVWFSLCFLFLFLEMGHPGLFYFLAFSCGSFCSYLTTFYTSNIFYQLAVFLVTTTIALCCAYYYMHRNNSQLLSPSHRSNNDALIGQKVMIYKASEHHDVWLAKIYGQVWVVKNLRNESFVDGQFVIIRGVQGCHLRVERLV</sequence>
<accession>A0A345ZBE9</accession>
<protein>
    <recommendedName>
        <fullName evidence="4">NfeD-like C-terminal domain-containing protein</fullName>
    </recommendedName>
</protein>
<organism evidence="2 3">
    <name type="scientific">Candidatus Chromulinivorax destructor</name>
    <dbReference type="NCBI Taxonomy" id="2066483"/>
    <lineage>
        <taxon>Bacteria</taxon>
        <taxon>Candidatus Babelota</taxon>
        <taxon>Candidatus Babeliae</taxon>
        <taxon>Candidatus Babeliales</taxon>
        <taxon>Candidatus Chromulinivoraceae</taxon>
        <taxon>Candidatus Chromulinivorax</taxon>
    </lineage>
</organism>
<keyword evidence="3" id="KW-1185">Reference proteome</keyword>
<keyword evidence="1" id="KW-0472">Membrane</keyword>
<dbReference type="InterPro" id="IPR012340">
    <property type="entry name" value="NA-bd_OB-fold"/>
</dbReference>
<reference evidence="2 3" key="1">
    <citation type="submission" date="2017-12" db="EMBL/GenBank/DDBJ databases">
        <title>Chromulinavorax destructans is a abundant pathogen of dominant heterotrophic picoflagllates.</title>
        <authorList>
            <person name="Deeg C.M."/>
            <person name="Zimmer M."/>
            <person name="Suttle C.A."/>
        </authorList>
    </citation>
    <scope>NUCLEOTIDE SEQUENCE [LARGE SCALE GENOMIC DNA]</scope>
    <source>
        <strain evidence="2 3">SeV1</strain>
    </source>
</reference>
<dbReference type="Proteomes" id="UP000254834">
    <property type="component" value="Chromosome"/>
</dbReference>
<dbReference type="KEGG" id="cdes:C0J27_02565"/>
<evidence type="ECO:0008006" key="4">
    <source>
        <dbReference type="Google" id="ProtNLM"/>
    </source>
</evidence>
<feature type="transmembrane region" description="Helical" evidence="1">
    <location>
        <begin position="49"/>
        <end position="70"/>
    </location>
</feature>
<evidence type="ECO:0000313" key="2">
    <source>
        <dbReference type="EMBL" id="AXK60616.1"/>
    </source>
</evidence>